<evidence type="ECO:0000313" key="4">
    <source>
        <dbReference type="EMBL" id="EWS71821.1"/>
    </source>
</evidence>
<organism evidence="4 5">
    <name type="scientific">Tetrahymena thermophila (strain SB210)</name>
    <dbReference type="NCBI Taxonomy" id="312017"/>
    <lineage>
        <taxon>Eukaryota</taxon>
        <taxon>Sar</taxon>
        <taxon>Alveolata</taxon>
        <taxon>Ciliophora</taxon>
        <taxon>Intramacronucleata</taxon>
        <taxon>Oligohymenophorea</taxon>
        <taxon>Hymenostomatida</taxon>
        <taxon>Tetrahymenina</taxon>
        <taxon>Tetrahymenidae</taxon>
        <taxon>Tetrahymena</taxon>
    </lineage>
</organism>
<dbReference type="OrthoDB" id="120976at2759"/>
<accession>W7XDD5</accession>
<sequence length="648" mass="74996">MDYQEIIIQNQLSLGFLISKEVILQLHQNLSKVIQLLNLEYFESKDFSLTLRGINGLNNEELAIRINYTDQQESQKITIMNQESDKNCLYQFHFKNATVRIFNLYDYIYADQEINETQLINLMECNLKYVRSLSLSYIPQESIEKIQLGQYISHCYNLEKLKLKLQVSTIFNENSQLIKMIKNISNFPKLNDLMLDIQDFQVDFSFFYTHLSKLKNLKKVQLSFYCRGNQVEGILNLLSCQSRLFNLVLNFKGIIQIEQAKQIGHVLSKLEELQSLNLNLENTKVPYEIYENIINSLGCCTKLNDLTLNFYGNGFPPNHQVNRSREKNKLMFSEIQQLTLDIGLNKINKLGVEDLADNISKCKKLKSLKLNLQRVVVGDCLTFEAGFQLAQIIGQSIQKCSLLENLNLNLLYNGIRSEGIKLLSRGLKDCQNLKVLILILGNNNIDDNEGLQEFSQNISKLINIEKLVLDFNGNKFNHIKTTHLSEGLSFLYQIKELSLKFNHSCIGVEGAQSIGKSLGLLQNLQFLNLQIQKNKVTDSGLISLGQGLKQTKNLKILNIYLLDNQISEFGLESFFSNLSSLKHLYYLSLNLIQNQYKSELLFNRRESSLFKLLYIRQLFIFINFHKDIEIFRISLKKLPRLILGQLYY</sequence>
<dbReference type="GO" id="GO:0005634">
    <property type="term" value="C:nucleus"/>
    <property type="evidence" value="ECO:0007669"/>
    <property type="project" value="TreeGrafter"/>
</dbReference>
<gene>
    <name evidence="4" type="ORF">TTHERM_000716179</name>
</gene>
<dbReference type="InParanoid" id="W7XDD5"/>
<dbReference type="GO" id="GO:0006913">
    <property type="term" value="P:nucleocytoplasmic transport"/>
    <property type="evidence" value="ECO:0007669"/>
    <property type="project" value="TreeGrafter"/>
</dbReference>
<dbReference type="SUPFAM" id="SSF52047">
    <property type="entry name" value="RNI-like"/>
    <property type="match status" value="1"/>
</dbReference>
<dbReference type="KEGG" id="tet:TTHERM_000716179"/>
<dbReference type="InterPro" id="IPR027038">
    <property type="entry name" value="RanGap"/>
</dbReference>
<dbReference type="AlphaFoldDB" id="W7XDD5"/>
<name>W7XDD5_TETTS</name>
<dbReference type="SMART" id="SM00368">
    <property type="entry name" value="LRR_RI"/>
    <property type="match status" value="3"/>
</dbReference>
<evidence type="ECO:0000256" key="3">
    <source>
        <dbReference type="ARBA" id="ARBA00022737"/>
    </source>
</evidence>
<protein>
    <recommendedName>
        <fullName evidence="6">Kinase domain protein</fullName>
    </recommendedName>
</protein>
<dbReference type="GO" id="GO:0005096">
    <property type="term" value="F:GTPase activator activity"/>
    <property type="evidence" value="ECO:0007669"/>
    <property type="project" value="UniProtKB-KW"/>
</dbReference>
<dbReference type="GO" id="GO:0048471">
    <property type="term" value="C:perinuclear region of cytoplasm"/>
    <property type="evidence" value="ECO:0007669"/>
    <property type="project" value="TreeGrafter"/>
</dbReference>
<proteinExistence type="predicted"/>
<keyword evidence="3" id="KW-0677">Repeat</keyword>
<dbReference type="InterPro" id="IPR032675">
    <property type="entry name" value="LRR_dom_sf"/>
</dbReference>
<evidence type="ECO:0000313" key="5">
    <source>
        <dbReference type="Proteomes" id="UP000009168"/>
    </source>
</evidence>
<dbReference type="PANTHER" id="PTHR24113:SF12">
    <property type="entry name" value="RAN GTPASE-ACTIVATING PROTEIN 1"/>
    <property type="match status" value="1"/>
</dbReference>
<dbReference type="GeneID" id="24440346"/>
<dbReference type="GO" id="GO:0031267">
    <property type="term" value="F:small GTPase binding"/>
    <property type="evidence" value="ECO:0007669"/>
    <property type="project" value="TreeGrafter"/>
</dbReference>
<keyword evidence="2" id="KW-0433">Leucine-rich repeat</keyword>
<dbReference type="EMBL" id="GG662447">
    <property type="protein sequence ID" value="EWS71821.1"/>
    <property type="molecule type" value="Genomic_DNA"/>
</dbReference>
<dbReference type="Proteomes" id="UP000009168">
    <property type="component" value="Unassembled WGS sequence"/>
</dbReference>
<dbReference type="GO" id="GO:0005829">
    <property type="term" value="C:cytosol"/>
    <property type="evidence" value="ECO:0007669"/>
    <property type="project" value="TreeGrafter"/>
</dbReference>
<dbReference type="Gene3D" id="3.80.10.10">
    <property type="entry name" value="Ribonuclease Inhibitor"/>
    <property type="match status" value="3"/>
</dbReference>
<evidence type="ECO:0000256" key="1">
    <source>
        <dbReference type="ARBA" id="ARBA00022468"/>
    </source>
</evidence>
<dbReference type="RefSeq" id="XP_012655643.1">
    <property type="nucleotide sequence ID" value="XM_012800189.1"/>
</dbReference>
<evidence type="ECO:0008006" key="6">
    <source>
        <dbReference type="Google" id="ProtNLM"/>
    </source>
</evidence>
<keyword evidence="5" id="KW-1185">Reference proteome</keyword>
<keyword evidence="1" id="KW-0343">GTPase activation</keyword>
<dbReference type="PANTHER" id="PTHR24113">
    <property type="entry name" value="RAN GTPASE-ACTIVATING PROTEIN 1"/>
    <property type="match status" value="1"/>
</dbReference>
<evidence type="ECO:0000256" key="2">
    <source>
        <dbReference type="ARBA" id="ARBA00022614"/>
    </source>
</evidence>
<reference evidence="5" key="1">
    <citation type="journal article" date="2006" name="PLoS Biol.">
        <title>Macronuclear genome sequence of the ciliate Tetrahymena thermophila, a model eukaryote.</title>
        <authorList>
            <person name="Eisen J.A."/>
            <person name="Coyne R.S."/>
            <person name="Wu M."/>
            <person name="Wu D."/>
            <person name="Thiagarajan M."/>
            <person name="Wortman J.R."/>
            <person name="Badger J.H."/>
            <person name="Ren Q."/>
            <person name="Amedeo P."/>
            <person name="Jones K.M."/>
            <person name="Tallon L.J."/>
            <person name="Delcher A.L."/>
            <person name="Salzberg S.L."/>
            <person name="Silva J.C."/>
            <person name="Haas B.J."/>
            <person name="Majoros W.H."/>
            <person name="Farzad M."/>
            <person name="Carlton J.M."/>
            <person name="Smith R.K. Jr."/>
            <person name="Garg J."/>
            <person name="Pearlman R.E."/>
            <person name="Karrer K.M."/>
            <person name="Sun L."/>
            <person name="Manning G."/>
            <person name="Elde N.C."/>
            <person name="Turkewitz A.P."/>
            <person name="Asai D.J."/>
            <person name="Wilkes D.E."/>
            <person name="Wang Y."/>
            <person name="Cai H."/>
            <person name="Collins K."/>
            <person name="Stewart B.A."/>
            <person name="Lee S.R."/>
            <person name="Wilamowska K."/>
            <person name="Weinberg Z."/>
            <person name="Ruzzo W.L."/>
            <person name="Wloga D."/>
            <person name="Gaertig J."/>
            <person name="Frankel J."/>
            <person name="Tsao C.-C."/>
            <person name="Gorovsky M.A."/>
            <person name="Keeling P.J."/>
            <person name="Waller R.F."/>
            <person name="Patron N.J."/>
            <person name="Cherry J.M."/>
            <person name="Stover N.A."/>
            <person name="Krieger C.J."/>
            <person name="del Toro C."/>
            <person name="Ryder H.F."/>
            <person name="Williamson S.C."/>
            <person name="Barbeau R.A."/>
            <person name="Hamilton E.P."/>
            <person name="Orias E."/>
        </authorList>
    </citation>
    <scope>NUCLEOTIDE SEQUENCE [LARGE SCALE GENOMIC DNA]</scope>
    <source>
        <strain evidence="5">SB210</strain>
    </source>
</reference>